<keyword evidence="5 6" id="KW-0472">Membrane</keyword>
<organism evidence="7 8">
    <name type="scientific">Rubrobacter taiwanensis</name>
    <dbReference type="NCBI Taxonomy" id="185139"/>
    <lineage>
        <taxon>Bacteria</taxon>
        <taxon>Bacillati</taxon>
        <taxon>Actinomycetota</taxon>
        <taxon>Rubrobacteria</taxon>
        <taxon>Rubrobacterales</taxon>
        <taxon>Rubrobacteraceae</taxon>
        <taxon>Rubrobacter</taxon>
    </lineage>
</organism>
<keyword evidence="3 6" id="KW-0812">Transmembrane</keyword>
<sequence>MEQAREQWGTRVGFLLAAIGSAIGLGNIWRYPYVAYENGGGAFLIPYFIALATAGIPILILEYALGHSTRGSGPKAYRSIRERWEWLGWWQLAVSFVIATYYMVILGWALSYTYFAIGTQWGEDTDAFFFESYLGVGEEFWSLGGIQLSVLVPVLIMWAAVYFVLLRGVRRGIELASRILMPVLVIMLIAIVIRGVTLPGAAEGLNVLLTPDFSALLDGTVWIAAYGQVFFTLSIAFAIMIAYSSYLPRRTDLSNNGFIAALSNCSFEFLAALGVFAVLGFLAVQQNVAVDEVATSGIGLAFIAFPSIINQFPALNSLFGVLFYGSLVFAGFTSAISILEAIISGVRDKFGLSRTGAVNLVCGAAFLVSLIYTTGGGIGFLDIVDHFINNYGLVLSGLVQVLLVGWIARELPRLRDHINRVSDVYVGAWWTISLRFITPLILGAATAYNIYEELSAAYGDYPVSALLTLGGGVALGAVIIGFVLSMPRWRGTETTG</sequence>
<evidence type="ECO:0000256" key="2">
    <source>
        <dbReference type="ARBA" id="ARBA00022448"/>
    </source>
</evidence>
<dbReference type="OrthoDB" id="9762833at2"/>
<feature type="transmembrane region" description="Helical" evidence="6">
    <location>
        <begin position="179"/>
        <end position="201"/>
    </location>
</feature>
<feature type="transmembrane region" description="Helical" evidence="6">
    <location>
        <begin position="140"/>
        <end position="167"/>
    </location>
</feature>
<dbReference type="RefSeq" id="WP_132689623.1">
    <property type="nucleotide sequence ID" value="NZ_SKBU01000011.1"/>
</dbReference>
<dbReference type="InterPro" id="IPR037272">
    <property type="entry name" value="SNS_sf"/>
</dbReference>
<dbReference type="GO" id="GO:0016020">
    <property type="term" value="C:membrane"/>
    <property type="evidence" value="ECO:0007669"/>
    <property type="project" value="UniProtKB-SubCell"/>
</dbReference>
<proteinExistence type="predicted"/>
<dbReference type="NCBIfam" id="NF037979">
    <property type="entry name" value="Na_transp"/>
    <property type="match status" value="1"/>
</dbReference>
<dbReference type="InterPro" id="IPR000175">
    <property type="entry name" value="Na/ntran_symport"/>
</dbReference>
<dbReference type="PROSITE" id="PS50267">
    <property type="entry name" value="NA_NEUROTRAN_SYMP_3"/>
    <property type="match status" value="1"/>
</dbReference>
<gene>
    <name evidence="7" type="ORF">E0L93_05530</name>
</gene>
<dbReference type="PANTHER" id="PTHR42948:SF1">
    <property type="entry name" value="TRANSPORTER"/>
    <property type="match status" value="1"/>
</dbReference>
<evidence type="ECO:0000256" key="3">
    <source>
        <dbReference type="ARBA" id="ARBA00022692"/>
    </source>
</evidence>
<dbReference type="PRINTS" id="PR00176">
    <property type="entry name" value="NANEUSMPORT"/>
</dbReference>
<keyword evidence="8" id="KW-1185">Reference proteome</keyword>
<evidence type="ECO:0000256" key="4">
    <source>
        <dbReference type="ARBA" id="ARBA00022989"/>
    </source>
</evidence>
<protein>
    <submittedName>
        <fullName evidence="7">Sodium-dependent transporter</fullName>
    </submittedName>
</protein>
<feature type="transmembrane region" description="Helical" evidence="6">
    <location>
        <begin position="86"/>
        <end position="110"/>
    </location>
</feature>
<feature type="transmembrane region" description="Helical" evidence="6">
    <location>
        <begin position="387"/>
        <end position="408"/>
    </location>
</feature>
<keyword evidence="4 6" id="KW-1133">Transmembrane helix</keyword>
<feature type="transmembrane region" description="Helical" evidence="6">
    <location>
        <begin position="463"/>
        <end position="484"/>
    </location>
</feature>
<keyword evidence="2" id="KW-0813">Transport</keyword>
<accession>A0A4R1BM04</accession>
<dbReference type="AlphaFoldDB" id="A0A4R1BM04"/>
<feature type="transmembrane region" description="Helical" evidence="6">
    <location>
        <begin position="221"/>
        <end position="246"/>
    </location>
</feature>
<comment type="caution">
    <text evidence="7">The sequence shown here is derived from an EMBL/GenBank/DDBJ whole genome shotgun (WGS) entry which is preliminary data.</text>
</comment>
<evidence type="ECO:0000256" key="5">
    <source>
        <dbReference type="ARBA" id="ARBA00023136"/>
    </source>
</evidence>
<dbReference type="CDD" id="cd10334">
    <property type="entry name" value="SLC6sbd_u1"/>
    <property type="match status" value="1"/>
</dbReference>
<evidence type="ECO:0000313" key="8">
    <source>
        <dbReference type="Proteomes" id="UP000295244"/>
    </source>
</evidence>
<dbReference type="Pfam" id="PF00209">
    <property type="entry name" value="SNF"/>
    <property type="match status" value="2"/>
</dbReference>
<dbReference type="PANTHER" id="PTHR42948">
    <property type="entry name" value="TRANSPORTER"/>
    <property type="match status" value="1"/>
</dbReference>
<evidence type="ECO:0000256" key="1">
    <source>
        <dbReference type="ARBA" id="ARBA00004141"/>
    </source>
</evidence>
<feature type="transmembrane region" description="Helical" evidence="6">
    <location>
        <begin position="429"/>
        <end position="451"/>
    </location>
</feature>
<reference evidence="7 8" key="1">
    <citation type="submission" date="2019-03" db="EMBL/GenBank/DDBJ databases">
        <title>Whole genome sequence of a novel Rubrobacter taiwanensis strain, isolated from Yellowstone National Park.</title>
        <authorList>
            <person name="Freed S."/>
            <person name="Ramaley R.F."/>
            <person name="Kyndt J.A."/>
        </authorList>
    </citation>
    <scope>NUCLEOTIDE SEQUENCE [LARGE SCALE GENOMIC DNA]</scope>
    <source>
        <strain evidence="7 8">Yellowstone</strain>
    </source>
</reference>
<name>A0A4R1BM04_9ACTN</name>
<evidence type="ECO:0000313" key="7">
    <source>
        <dbReference type="EMBL" id="TCJ18453.1"/>
    </source>
</evidence>
<dbReference type="EMBL" id="SKBU01000011">
    <property type="protein sequence ID" value="TCJ18453.1"/>
    <property type="molecule type" value="Genomic_DNA"/>
</dbReference>
<feature type="transmembrane region" description="Helical" evidence="6">
    <location>
        <begin position="258"/>
        <end position="284"/>
    </location>
</feature>
<comment type="subcellular location">
    <subcellularLocation>
        <location evidence="1">Membrane</location>
        <topology evidence="1">Multi-pass membrane protein</topology>
    </subcellularLocation>
</comment>
<feature type="transmembrane region" description="Helical" evidence="6">
    <location>
        <begin position="43"/>
        <end position="65"/>
    </location>
</feature>
<feature type="transmembrane region" description="Helical" evidence="6">
    <location>
        <begin position="12"/>
        <end position="31"/>
    </location>
</feature>
<feature type="transmembrane region" description="Helical" evidence="6">
    <location>
        <begin position="358"/>
        <end position="381"/>
    </location>
</feature>
<feature type="transmembrane region" description="Helical" evidence="6">
    <location>
        <begin position="321"/>
        <end position="346"/>
    </location>
</feature>
<dbReference type="Proteomes" id="UP000295244">
    <property type="component" value="Unassembled WGS sequence"/>
</dbReference>
<evidence type="ECO:0000256" key="6">
    <source>
        <dbReference type="SAM" id="Phobius"/>
    </source>
</evidence>
<dbReference type="SUPFAM" id="SSF161070">
    <property type="entry name" value="SNF-like"/>
    <property type="match status" value="1"/>
</dbReference>